<comment type="similarity">
    <text evidence="1">Belongs to the bacterial ribosomal protein bTHX family.</text>
</comment>
<keyword evidence="3" id="KW-0687">Ribonucleoprotein</keyword>
<gene>
    <name evidence="5" type="ORF">SAMN05660493_02176</name>
</gene>
<dbReference type="OrthoDB" id="965797at2"/>
<dbReference type="AlphaFoldDB" id="A0A1U7PZY3"/>
<proteinExistence type="inferred from homology"/>
<evidence type="ECO:0000256" key="4">
    <source>
        <dbReference type="SAM" id="MobiDB-lite"/>
    </source>
</evidence>
<sequence length="72" mass="7959">MGKGDQKSTKGKRVRGSYGKTRPRKSSKPIAVVEKPVKDVATPKTKVAKPKAEKPSEKEEKPKVKQTKKAEE</sequence>
<dbReference type="InterPro" id="IPR030826">
    <property type="entry name" value="Ribosomal_bTHX/bTHXc/bTHXm"/>
</dbReference>
<feature type="compositionally biased region" description="Basic and acidic residues" evidence="4">
    <location>
        <begin position="50"/>
        <end position="72"/>
    </location>
</feature>
<dbReference type="RefSeq" id="WP_076783616.1">
    <property type="nucleotide sequence ID" value="NZ_FTPU01000023.1"/>
</dbReference>
<feature type="compositionally biased region" description="Basic residues" evidence="4">
    <location>
        <begin position="9"/>
        <end position="27"/>
    </location>
</feature>
<dbReference type="NCBIfam" id="TIGR04560">
    <property type="entry name" value="ribo_THX"/>
    <property type="match status" value="1"/>
</dbReference>
<dbReference type="GO" id="GO:0005840">
    <property type="term" value="C:ribosome"/>
    <property type="evidence" value="ECO:0007669"/>
    <property type="project" value="UniProtKB-KW"/>
</dbReference>
<dbReference type="EMBL" id="FTPU01000023">
    <property type="protein sequence ID" value="SIT97458.1"/>
    <property type="molecule type" value="Genomic_DNA"/>
</dbReference>
<protein>
    <submittedName>
        <fullName evidence="5">RPS31 30S ribosomal protein S31</fullName>
    </submittedName>
</protein>
<organism evidence="5 6">
    <name type="scientific">Epilithonimonas bovis DSM 19482</name>
    <dbReference type="NCBI Taxonomy" id="1121284"/>
    <lineage>
        <taxon>Bacteria</taxon>
        <taxon>Pseudomonadati</taxon>
        <taxon>Bacteroidota</taxon>
        <taxon>Flavobacteriia</taxon>
        <taxon>Flavobacteriales</taxon>
        <taxon>Weeksellaceae</taxon>
        <taxon>Chryseobacterium group</taxon>
        <taxon>Epilithonimonas</taxon>
    </lineage>
</organism>
<accession>A0A1U7PZY3</accession>
<reference evidence="6" key="1">
    <citation type="submission" date="2016-10" db="EMBL/GenBank/DDBJ databases">
        <authorList>
            <person name="Varghese N."/>
            <person name="Submissions S."/>
        </authorList>
    </citation>
    <scope>NUCLEOTIDE SEQUENCE [LARGE SCALE GENOMIC DNA]</scope>
    <source>
        <strain evidence="6">DSM 19482</strain>
    </source>
</reference>
<evidence type="ECO:0000313" key="6">
    <source>
        <dbReference type="Proteomes" id="UP000187261"/>
    </source>
</evidence>
<name>A0A1U7PZY3_9FLAO</name>
<evidence type="ECO:0000256" key="3">
    <source>
        <dbReference type="ARBA" id="ARBA00023274"/>
    </source>
</evidence>
<dbReference type="GO" id="GO:1990904">
    <property type="term" value="C:ribonucleoprotein complex"/>
    <property type="evidence" value="ECO:0007669"/>
    <property type="project" value="UniProtKB-KW"/>
</dbReference>
<keyword evidence="6" id="KW-1185">Reference proteome</keyword>
<feature type="region of interest" description="Disordered" evidence="4">
    <location>
        <begin position="1"/>
        <end position="72"/>
    </location>
</feature>
<keyword evidence="2 5" id="KW-0689">Ribosomal protein</keyword>
<evidence type="ECO:0000313" key="5">
    <source>
        <dbReference type="EMBL" id="SIT97458.1"/>
    </source>
</evidence>
<evidence type="ECO:0000256" key="2">
    <source>
        <dbReference type="ARBA" id="ARBA00022980"/>
    </source>
</evidence>
<evidence type="ECO:0000256" key="1">
    <source>
        <dbReference type="ARBA" id="ARBA00010834"/>
    </source>
</evidence>
<dbReference type="Proteomes" id="UP000187261">
    <property type="component" value="Unassembled WGS sequence"/>
</dbReference>